<feature type="domain" description="Reverse transcriptase Ty1/copia-type" evidence="2">
    <location>
        <begin position="250"/>
        <end position="347"/>
    </location>
</feature>
<sequence>MAFLSTVMTAHIPLTNNQLRTSSNPRNQATIQDGRVTVQQVQGSQGQSFAGMRTKGNATSFVGNNVAGQTRVVKCYNCQGKGIWQGSALSLRGQGIQHDYEDISLAKANFMANLSSYDSDVLFEEVLAYVSVACPSLTKTSRKLVAITSLNKNKKVRFSEPAISSSNIQNQVDFYKTQDFNKHVLPSTRIKSSTSASGSHPSGPTDLTGTPSSTSIDQDAPSPNNDLFFSVLVLESGFKESSYMDVIPTNELVPRPDRVMIITLKRIFKIKLDELGAVLKNKARLVARRYHQKGIDFEESFALVARLEAIRIFIAYAAHKNMIVYQMDVNTVFLNGILCEEVYVSQLDRKGRTEQTSKITLNERCSPVLVNKIPFKEKDHGSFTLPWVIGKMGIDKALADLGANISLMPYSMYARLDLVLDMKEDHEIPIILGRPFLAKSHTMTDKETQNLAADHLSRLENLDLETLNEERIRDSFPDEHLMVVQVRETIEDLWDAARSLIFGALTSWEPILLHETTNTSSWLLIMFQNGLRLKHYQLTTPGWLATPYHPQTSDQTENTNRAIKRILERTMNGNRNEWADKLNDVLWAFKTAYKSPIKSTPFRIVYGKTCHLPIEMEHKAY</sequence>
<gene>
    <name evidence="3" type="ORF">Tci_151307</name>
</gene>
<dbReference type="PANTHER" id="PTHR33067:SF31">
    <property type="entry name" value="RNA-DIRECTED DNA POLYMERASE"/>
    <property type="match status" value="1"/>
</dbReference>
<evidence type="ECO:0000313" key="3">
    <source>
        <dbReference type="EMBL" id="GEV79330.1"/>
    </source>
</evidence>
<dbReference type="InterPro" id="IPR012337">
    <property type="entry name" value="RNaseH-like_sf"/>
</dbReference>
<organism evidence="3">
    <name type="scientific">Tanacetum cinerariifolium</name>
    <name type="common">Dalmatian daisy</name>
    <name type="synonym">Chrysanthemum cinerariifolium</name>
    <dbReference type="NCBI Taxonomy" id="118510"/>
    <lineage>
        <taxon>Eukaryota</taxon>
        <taxon>Viridiplantae</taxon>
        <taxon>Streptophyta</taxon>
        <taxon>Embryophyta</taxon>
        <taxon>Tracheophyta</taxon>
        <taxon>Spermatophyta</taxon>
        <taxon>Magnoliopsida</taxon>
        <taxon>eudicotyledons</taxon>
        <taxon>Gunneridae</taxon>
        <taxon>Pentapetalae</taxon>
        <taxon>asterids</taxon>
        <taxon>campanulids</taxon>
        <taxon>Asterales</taxon>
        <taxon>Asteraceae</taxon>
        <taxon>Asteroideae</taxon>
        <taxon>Anthemideae</taxon>
        <taxon>Anthemidinae</taxon>
        <taxon>Tanacetum</taxon>
    </lineage>
</organism>
<evidence type="ECO:0000259" key="2">
    <source>
        <dbReference type="Pfam" id="PF07727"/>
    </source>
</evidence>
<reference evidence="3" key="1">
    <citation type="journal article" date="2019" name="Sci. Rep.">
        <title>Draft genome of Tanacetum cinerariifolium, the natural source of mosquito coil.</title>
        <authorList>
            <person name="Yamashiro T."/>
            <person name="Shiraishi A."/>
            <person name="Satake H."/>
            <person name="Nakayama K."/>
        </authorList>
    </citation>
    <scope>NUCLEOTIDE SEQUENCE</scope>
</reference>
<dbReference type="PANTHER" id="PTHR33067">
    <property type="entry name" value="RNA-DIRECTED DNA POLYMERASE-RELATED"/>
    <property type="match status" value="1"/>
</dbReference>
<dbReference type="InterPro" id="IPR036397">
    <property type="entry name" value="RNaseH_sf"/>
</dbReference>
<protein>
    <submittedName>
        <fullName evidence="3">Integrase, catalytic region, zinc finger, CCHC-type, peptidase aspartic, catalytic</fullName>
    </submittedName>
</protein>
<dbReference type="SUPFAM" id="SSF53098">
    <property type="entry name" value="Ribonuclease H-like"/>
    <property type="match status" value="1"/>
</dbReference>
<dbReference type="Gene3D" id="3.30.420.10">
    <property type="entry name" value="Ribonuclease H-like superfamily/Ribonuclease H"/>
    <property type="match status" value="1"/>
</dbReference>
<comment type="caution">
    <text evidence="3">The sequence shown here is derived from an EMBL/GenBank/DDBJ whole genome shotgun (WGS) entry which is preliminary data.</text>
</comment>
<dbReference type="AlphaFoldDB" id="A0A699GQC9"/>
<feature type="compositionally biased region" description="Low complexity" evidence="1">
    <location>
        <begin position="192"/>
        <end position="205"/>
    </location>
</feature>
<dbReference type="GO" id="GO:0003676">
    <property type="term" value="F:nucleic acid binding"/>
    <property type="evidence" value="ECO:0007669"/>
    <property type="project" value="InterPro"/>
</dbReference>
<feature type="compositionally biased region" description="Polar residues" evidence="1">
    <location>
        <begin position="207"/>
        <end position="221"/>
    </location>
</feature>
<dbReference type="Pfam" id="PF07727">
    <property type="entry name" value="RVT_2"/>
    <property type="match status" value="1"/>
</dbReference>
<accession>A0A699GQC9</accession>
<dbReference type="InterPro" id="IPR013103">
    <property type="entry name" value="RVT_2"/>
</dbReference>
<dbReference type="EMBL" id="BKCJ010034476">
    <property type="protein sequence ID" value="GEV79330.1"/>
    <property type="molecule type" value="Genomic_DNA"/>
</dbReference>
<feature type="region of interest" description="Disordered" evidence="1">
    <location>
        <begin position="189"/>
        <end position="221"/>
    </location>
</feature>
<proteinExistence type="predicted"/>
<evidence type="ECO:0000256" key="1">
    <source>
        <dbReference type="SAM" id="MobiDB-lite"/>
    </source>
</evidence>
<name>A0A699GQC9_TANCI</name>